<organism evidence="5">
    <name type="scientific">Zea mays</name>
    <name type="common">Maize</name>
    <dbReference type="NCBI Taxonomy" id="4577"/>
    <lineage>
        <taxon>Eukaryota</taxon>
        <taxon>Viridiplantae</taxon>
        <taxon>Streptophyta</taxon>
        <taxon>Embryophyta</taxon>
        <taxon>Tracheophyta</taxon>
        <taxon>Spermatophyta</taxon>
        <taxon>Magnoliopsida</taxon>
        <taxon>Liliopsida</taxon>
        <taxon>Poales</taxon>
        <taxon>Poaceae</taxon>
        <taxon>PACMAD clade</taxon>
        <taxon>Panicoideae</taxon>
        <taxon>Andropogonodae</taxon>
        <taxon>Andropogoneae</taxon>
        <taxon>Tripsacinae</taxon>
        <taxon>Zea</taxon>
    </lineage>
</organism>
<evidence type="ECO:0000313" key="6">
    <source>
        <dbReference type="Proteomes" id="UP000251960"/>
    </source>
</evidence>
<comment type="caution">
    <text evidence="5">The sequence shown here is derived from an EMBL/GenBank/DDBJ whole genome shotgun (WGS) entry which is preliminary data.</text>
</comment>
<feature type="region of interest" description="Disordered" evidence="2">
    <location>
        <begin position="22"/>
        <end position="61"/>
    </location>
</feature>
<feature type="repeat" description="WD" evidence="1">
    <location>
        <begin position="105"/>
        <end position="146"/>
    </location>
</feature>
<evidence type="ECO:0000256" key="1">
    <source>
        <dbReference type="PROSITE-ProRule" id="PRU00221"/>
    </source>
</evidence>
<feature type="domain" description="Anaphase-promoting complex subunit 4-like WD40" evidence="3">
    <location>
        <begin position="308"/>
        <end position="354"/>
    </location>
</feature>
<accession>A0A3L6ERZ2</accession>
<keyword evidence="1" id="KW-0853">WD repeat</keyword>
<gene>
    <name evidence="5" type="ORF">Zm00014a_004287</name>
</gene>
<feature type="repeat" description="WD" evidence="1">
    <location>
        <begin position="437"/>
        <end position="471"/>
    </location>
</feature>
<dbReference type="Pfam" id="PF12894">
    <property type="entry name" value="ANAPC4_WD40"/>
    <property type="match status" value="1"/>
</dbReference>
<protein>
    <submittedName>
        <fullName evidence="4">WD repeat-containing protein 91</fullName>
    </submittedName>
</protein>
<accession>A0A3L6EQG5</accession>
<evidence type="ECO:0000313" key="4">
    <source>
        <dbReference type="EMBL" id="PWZ23313.1"/>
    </source>
</evidence>
<evidence type="ECO:0000313" key="5">
    <source>
        <dbReference type="EMBL" id="PWZ23314.1"/>
    </source>
</evidence>
<dbReference type="EMBL" id="NCVQ01000006">
    <property type="protein sequence ID" value="PWZ23314.1"/>
    <property type="molecule type" value="Genomic_DNA"/>
</dbReference>
<dbReference type="SMART" id="SM00320">
    <property type="entry name" value="WD40"/>
    <property type="match status" value="5"/>
</dbReference>
<dbReference type="PROSITE" id="PS50294">
    <property type="entry name" value="WD_REPEATS_REGION"/>
    <property type="match status" value="2"/>
</dbReference>
<evidence type="ECO:0000259" key="3">
    <source>
        <dbReference type="Pfam" id="PF12894"/>
    </source>
</evidence>
<dbReference type="PROSITE" id="PS50082">
    <property type="entry name" value="WD_REPEATS_2"/>
    <property type="match status" value="3"/>
</dbReference>
<feature type="repeat" description="WD" evidence="1">
    <location>
        <begin position="344"/>
        <end position="377"/>
    </location>
</feature>
<dbReference type="EMBL" id="NCVQ01000006">
    <property type="protein sequence ID" value="PWZ23313.1"/>
    <property type="molecule type" value="Genomic_DNA"/>
</dbReference>
<reference evidence="5 6" key="1">
    <citation type="journal article" date="2018" name="Nat. Genet.">
        <title>Extensive intraspecific gene order and gene structural variations between Mo17 and other maize genomes.</title>
        <authorList>
            <person name="Sun S."/>
            <person name="Zhou Y."/>
            <person name="Chen J."/>
            <person name="Shi J."/>
            <person name="Zhao H."/>
            <person name="Zhao H."/>
            <person name="Song W."/>
            <person name="Zhang M."/>
            <person name="Cui Y."/>
            <person name="Dong X."/>
            <person name="Liu H."/>
            <person name="Ma X."/>
            <person name="Jiao Y."/>
            <person name="Wang B."/>
            <person name="Wei X."/>
            <person name="Stein J.C."/>
            <person name="Glaubitz J.C."/>
            <person name="Lu F."/>
            <person name="Yu G."/>
            <person name="Liang C."/>
            <person name="Fengler K."/>
            <person name="Li B."/>
            <person name="Rafalski A."/>
            <person name="Schnable P.S."/>
            <person name="Ware D.H."/>
            <person name="Buckler E.S."/>
            <person name="Lai J."/>
        </authorList>
    </citation>
    <scope>NUCLEOTIDE SEQUENCE [LARGE SCALE GENOMIC DNA]</scope>
    <source>
        <strain evidence="6">cv. Missouri 17</strain>
        <tissue evidence="5">Seedling</tissue>
    </source>
</reference>
<dbReference type="Pfam" id="PF00400">
    <property type="entry name" value="WD40"/>
    <property type="match status" value="2"/>
</dbReference>
<dbReference type="InterPro" id="IPR001680">
    <property type="entry name" value="WD40_rpt"/>
</dbReference>
<dbReference type="ExpressionAtlas" id="A0A3L6ERZ2">
    <property type="expression patterns" value="baseline and differential"/>
</dbReference>
<name>A0A3L6ERZ2_MAIZE</name>
<evidence type="ECO:0000256" key="2">
    <source>
        <dbReference type="SAM" id="MobiDB-lite"/>
    </source>
</evidence>
<dbReference type="InterPro" id="IPR036322">
    <property type="entry name" value="WD40_repeat_dom_sf"/>
</dbReference>
<dbReference type="InterPro" id="IPR024977">
    <property type="entry name" value="Apc4-like_WD40_dom"/>
</dbReference>
<proteinExistence type="predicted"/>
<dbReference type="InterPro" id="IPR015943">
    <property type="entry name" value="WD40/YVTN_repeat-like_dom_sf"/>
</dbReference>
<dbReference type="Gene3D" id="2.130.10.10">
    <property type="entry name" value="YVTN repeat-like/Quinoprotein amine dehydrogenase"/>
    <property type="match status" value="3"/>
</dbReference>
<dbReference type="PANTHER" id="PTHR47198">
    <property type="entry name" value="OS05G0299300 PROTEIN"/>
    <property type="match status" value="1"/>
</dbReference>
<sequence length="471" mass="51472">MHASSKHATTYKCRNYNSGGYGNKNVVGTSTAGSPHEEMSENYEESSASSSMIQGFDSRSSSSVKSYTRGGKFHESSEINHTEDQEVLVTEEEFPEVKVDFQETFLGHNSPISRCRFSASGSNIASSSIDGTVRIWTYDSSTASSRNATIYCGSEVSALSWECRSDRLLLIGTANGGIKAWNADAKRVVCDLSTSRNFPSILDLKCSPVEPVFVSAAASRRYCLDFILHVHDKKSIALHGSTTFERTGFANLTVWHMKTWKPLVVHLLSSSVELVCGFVASIFSKGFPPLFFSSTVKTVLPLGEDPPAITSLCFNHNGKILAASATDGMIHMFDMSAGLQITGWPAHDSPVSSVLFGPAETSIFSLGSDGKILEWSLHNQGQILWSRDCSRFCNPESFKTRMHEIALDSNGKRLLVTSGLVRAPIYQVQGHESELRTLPHSSSITSVDWHPTLPMYITGSADHSVRVTSIL</sequence>
<dbReference type="Proteomes" id="UP000251960">
    <property type="component" value="Chromosome 5"/>
</dbReference>
<dbReference type="AlphaFoldDB" id="A0A3L6ERZ2"/>
<dbReference type="SUPFAM" id="SSF50978">
    <property type="entry name" value="WD40 repeat-like"/>
    <property type="match status" value="1"/>
</dbReference>
<dbReference type="PANTHER" id="PTHR47198:SF1">
    <property type="entry name" value="WD REPEAT-CONTAINING PROTEIN 91-LIKE ISOFORM X1"/>
    <property type="match status" value="1"/>
</dbReference>